<protein>
    <submittedName>
        <fullName evidence="1">Uncharacterized protein</fullName>
    </submittedName>
</protein>
<dbReference type="EMBL" id="CP060202">
    <property type="protein sequence ID" value="QNH61864.1"/>
    <property type="molecule type" value="Genomic_DNA"/>
</dbReference>
<organism evidence="1 2">
    <name type="scientific">Hymenobacter sediminicola</name>
    <dbReference type="NCBI Taxonomy" id="2761579"/>
    <lineage>
        <taxon>Bacteria</taxon>
        <taxon>Pseudomonadati</taxon>
        <taxon>Bacteroidota</taxon>
        <taxon>Cytophagia</taxon>
        <taxon>Cytophagales</taxon>
        <taxon>Hymenobacteraceae</taxon>
        <taxon>Hymenobacter</taxon>
    </lineage>
</organism>
<sequence length="187" mass="21155">MLNAVKHLYRTSNQSRLPGNKGASLLLIFTFFWLTVSANYQAQAQRFDFSMREAVKVSTPIVAQLCHYLEKRDGAPMTIGGEYLYVPVFNVLNRSQKQFTDGVYMFLSGSHDSGQLFINQKGKVIILRNGSVSEILSDYGSFLKQYSLPETKQLAYLSAIAAFMQYQYKDTQQLIKSGGLEQLKNKP</sequence>
<proteinExistence type="predicted"/>
<dbReference type="AlphaFoldDB" id="A0A7G7W671"/>
<dbReference type="KEGG" id="hsk:H4317_17205"/>
<evidence type="ECO:0000313" key="1">
    <source>
        <dbReference type="EMBL" id="QNH61864.1"/>
    </source>
</evidence>
<name>A0A7G7W671_9BACT</name>
<gene>
    <name evidence="1" type="ORF">H4317_17205</name>
</gene>
<keyword evidence="2" id="KW-1185">Reference proteome</keyword>
<dbReference type="Proteomes" id="UP000515489">
    <property type="component" value="Chromosome"/>
</dbReference>
<reference evidence="1 2" key="1">
    <citation type="submission" date="2020-08" db="EMBL/GenBank/DDBJ databases">
        <title>Hymenobacter sp. S2-20-2 genome sequencing.</title>
        <authorList>
            <person name="Jin L."/>
        </authorList>
    </citation>
    <scope>NUCLEOTIDE SEQUENCE [LARGE SCALE GENOMIC DNA]</scope>
    <source>
        <strain evidence="1 2">S2-20-2</strain>
    </source>
</reference>
<dbReference type="RefSeq" id="WP_185887785.1">
    <property type="nucleotide sequence ID" value="NZ_CP060202.1"/>
</dbReference>
<accession>A0A7G7W671</accession>
<evidence type="ECO:0000313" key="2">
    <source>
        <dbReference type="Proteomes" id="UP000515489"/>
    </source>
</evidence>